<dbReference type="PANTHER" id="PTHR32385:SF15">
    <property type="entry name" value="INOSITOL PHOSPHOCERAMIDE MANNOSYLTRANSFERASE 1"/>
    <property type="match status" value="1"/>
</dbReference>
<reference evidence="2 3" key="1">
    <citation type="submission" date="2017-03" db="EMBL/GenBank/DDBJ databases">
        <title>Genome Sequence of Roseovarius mucosus strain SMR3 Isolated from a culture of the Diatom Skeletonema marinoi.</title>
        <authorList>
            <person name="Topel M."/>
            <person name="Pinder M."/>
            <person name="Johansson O.N."/>
            <person name="Kourtchenko O."/>
            <person name="Godhe A."/>
            <person name="Clarke A.K."/>
        </authorList>
    </citation>
    <scope>NUCLEOTIDE SEQUENCE [LARGE SCALE GENOMIC DNA]</scope>
    <source>
        <strain evidence="2 3">SMR3</strain>
    </source>
</reference>
<keyword evidence="1" id="KW-0808">Transferase</keyword>
<evidence type="ECO:0000313" key="2">
    <source>
        <dbReference type="EMBL" id="ARE82877.1"/>
    </source>
</evidence>
<dbReference type="EMBL" id="CP020474">
    <property type="protein sequence ID" value="ARE82877.1"/>
    <property type="molecule type" value="Genomic_DNA"/>
</dbReference>
<sequence>MTKKPNAEVEALRSTFVRRLILEQAERIIGEERLHFDSGENAIPRKILQYWHDLSDLPTDVRECMASWEQLAEKGFEFFLHDDVSAAEYIARKYGKREQDAFARCAHPAMRSDYLRLCFIVEEGGLYVDSDDVLIGEGWSQLFDGNRLKVQPLCYDINAGGMMAAGDIWNPELGSDGRVYYVNNDPIVAPARHPMLMLALDRATAKLLGDESDPEIQSTTGPGNLTIALVAHAKRLQSCGQPLDFEFLKGWDSIAEMRWQLSYREDERNWRNVYGC</sequence>
<protein>
    <recommendedName>
        <fullName evidence="4">Glycosyltransferase sugar-binding region containing DXD motif protein</fullName>
    </recommendedName>
</protein>
<dbReference type="Proteomes" id="UP000192273">
    <property type="component" value="Chromosome"/>
</dbReference>
<keyword evidence="3" id="KW-1185">Reference proteome</keyword>
<evidence type="ECO:0000256" key="1">
    <source>
        <dbReference type="ARBA" id="ARBA00022679"/>
    </source>
</evidence>
<dbReference type="InterPro" id="IPR007577">
    <property type="entry name" value="GlycoTrfase_DXD_sugar-bd_CS"/>
</dbReference>
<evidence type="ECO:0000313" key="3">
    <source>
        <dbReference type="Proteomes" id="UP000192273"/>
    </source>
</evidence>
<accession>A0A1V0RM85</accession>
<evidence type="ECO:0008006" key="4">
    <source>
        <dbReference type="Google" id="ProtNLM"/>
    </source>
</evidence>
<proteinExistence type="predicted"/>
<dbReference type="InterPro" id="IPR029044">
    <property type="entry name" value="Nucleotide-diphossugar_trans"/>
</dbReference>
<dbReference type="GO" id="GO:0016020">
    <property type="term" value="C:membrane"/>
    <property type="evidence" value="ECO:0007669"/>
    <property type="project" value="GOC"/>
</dbReference>
<dbReference type="KEGG" id="rmm:ROSMUCSMR3_01384"/>
<dbReference type="GO" id="GO:0051999">
    <property type="term" value="P:mannosyl-inositol phosphorylceramide biosynthetic process"/>
    <property type="evidence" value="ECO:0007669"/>
    <property type="project" value="TreeGrafter"/>
</dbReference>
<dbReference type="Pfam" id="PF04488">
    <property type="entry name" value="Gly_transf_sug"/>
    <property type="match status" value="1"/>
</dbReference>
<name>A0A1V0RM85_9RHOB</name>
<dbReference type="PANTHER" id="PTHR32385">
    <property type="entry name" value="MANNOSYL PHOSPHORYLINOSITOL CERAMIDE SYNTHASE"/>
    <property type="match status" value="1"/>
</dbReference>
<dbReference type="SUPFAM" id="SSF53448">
    <property type="entry name" value="Nucleotide-diphospho-sugar transferases"/>
    <property type="match status" value="1"/>
</dbReference>
<dbReference type="InterPro" id="IPR051706">
    <property type="entry name" value="Glycosyltransferase_domain"/>
</dbReference>
<dbReference type="GO" id="GO:0000030">
    <property type="term" value="F:mannosyltransferase activity"/>
    <property type="evidence" value="ECO:0007669"/>
    <property type="project" value="TreeGrafter"/>
</dbReference>
<gene>
    <name evidence="2" type="ORF">ROSMUCSMR3_01384</name>
</gene>
<organism evidence="2 3">
    <name type="scientific">Roseovarius mucosus</name>
    <dbReference type="NCBI Taxonomy" id="215743"/>
    <lineage>
        <taxon>Bacteria</taxon>
        <taxon>Pseudomonadati</taxon>
        <taxon>Pseudomonadota</taxon>
        <taxon>Alphaproteobacteria</taxon>
        <taxon>Rhodobacterales</taxon>
        <taxon>Roseobacteraceae</taxon>
        <taxon>Roseovarius</taxon>
    </lineage>
</organism>
<dbReference type="AlphaFoldDB" id="A0A1V0RM85"/>
<dbReference type="Gene3D" id="3.90.550.20">
    <property type="match status" value="1"/>
</dbReference>
<dbReference type="RefSeq" id="WP_198385588.1">
    <property type="nucleotide sequence ID" value="NZ_CP020474.1"/>
</dbReference>